<feature type="transmembrane region" description="Helical" evidence="7">
    <location>
        <begin position="42"/>
        <end position="69"/>
    </location>
</feature>
<evidence type="ECO:0000256" key="1">
    <source>
        <dbReference type="ARBA" id="ARBA00004651"/>
    </source>
</evidence>
<evidence type="ECO:0000256" key="7">
    <source>
        <dbReference type="RuleBase" id="RU367016"/>
    </source>
</evidence>
<accession>A0A512T0G4</accession>
<dbReference type="EMBL" id="BKBA01000008">
    <property type="protein sequence ID" value="GEQ13679.1"/>
    <property type="molecule type" value="Genomic_DNA"/>
</dbReference>
<proteinExistence type="inferred from homology"/>
<dbReference type="RefSeq" id="WP_147064157.1">
    <property type="nucleotide sequence ID" value="NZ_BAABDN010000001.1"/>
</dbReference>
<dbReference type="Proteomes" id="UP000321793">
    <property type="component" value="Unassembled WGS sequence"/>
</dbReference>
<protein>
    <recommendedName>
        <fullName evidence="8">VTT domain-containing protein</fullName>
    </recommendedName>
</protein>
<dbReference type="AlphaFoldDB" id="A0A512T0G4"/>
<keyword evidence="4 7" id="KW-0812">Transmembrane</keyword>
<evidence type="ECO:0000313" key="10">
    <source>
        <dbReference type="Proteomes" id="UP000321793"/>
    </source>
</evidence>
<dbReference type="PANTHER" id="PTHR30353:SF0">
    <property type="entry name" value="TRANSMEMBRANE PROTEIN"/>
    <property type="match status" value="1"/>
</dbReference>
<feature type="transmembrane region" description="Helical" evidence="7">
    <location>
        <begin position="140"/>
        <end position="160"/>
    </location>
</feature>
<evidence type="ECO:0000256" key="4">
    <source>
        <dbReference type="ARBA" id="ARBA00022692"/>
    </source>
</evidence>
<comment type="caution">
    <text evidence="9">The sequence shown here is derived from an EMBL/GenBank/DDBJ whole genome shotgun (WGS) entry which is preliminary data.</text>
</comment>
<dbReference type="OrthoDB" id="9813426at2"/>
<evidence type="ECO:0000256" key="2">
    <source>
        <dbReference type="ARBA" id="ARBA00010792"/>
    </source>
</evidence>
<feature type="domain" description="VTT" evidence="8">
    <location>
        <begin position="36"/>
        <end position="160"/>
    </location>
</feature>
<gene>
    <name evidence="9" type="ORF">KLO01_17260</name>
</gene>
<evidence type="ECO:0000256" key="5">
    <source>
        <dbReference type="ARBA" id="ARBA00022989"/>
    </source>
</evidence>
<keyword evidence="10" id="KW-1185">Reference proteome</keyword>
<keyword evidence="3 7" id="KW-1003">Cell membrane</keyword>
<evidence type="ECO:0000259" key="8">
    <source>
        <dbReference type="Pfam" id="PF09335"/>
    </source>
</evidence>
<reference evidence="9 10" key="1">
    <citation type="submission" date="2019-07" db="EMBL/GenBank/DDBJ databases">
        <title>Whole genome shotgun sequence of Knoellia locipacati NBRC 109775.</title>
        <authorList>
            <person name="Hosoyama A."/>
            <person name="Uohara A."/>
            <person name="Ohji S."/>
            <person name="Ichikawa N."/>
        </authorList>
    </citation>
    <scope>NUCLEOTIDE SEQUENCE [LARGE SCALE GENOMIC DNA]</scope>
    <source>
        <strain evidence="9 10">NBRC 109775</strain>
    </source>
</reference>
<feature type="transmembrane region" description="Helical" evidence="7">
    <location>
        <begin position="12"/>
        <end position="36"/>
    </location>
</feature>
<dbReference type="InterPro" id="IPR032816">
    <property type="entry name" value="VTT_dom"/>
</dbReference>
<dbReference type="Pfam" id="PF09335">
    <property type="entry name" value="VTT_dom"/>
    <property type="match status" value="1"/>
</dbReference>
<evidence type="ECO:0000256" key="6">
    <source>
        <dbReference type="ARBA" id="ARBA00023136"/>
    </source>
</evidence>
<comment type="subcellular location">
    <subcellularLocation>
        <location evidence="1 7">Cell membrane</location>
        <topology evidence="1 7">Multi-pass membrane protein</topology>
    </subcellularLocation>
</comment>
<evidence type="ECO:0000256" key="3">
    <source>
        <dbReference type="ARBA" id="ARBA00022475"/>
    </source>
</evidence>
<keyword evidence="5 7" id="KW-1133">Transmembrane helix</keyword>
<comment type="similarity">
    <text evidence="2 7">Belongs to the DedA family.</text>
</comment>
<dbReference type="PANTHER" id="PTHR30353">
    <property type="entry name" value="INNER MEMBRANE PROTEIN DEDA-RELATED"/>
    <property type="match status" value="1"/>
</dbReference>
<feature type="transmembrane region" description="Helical" evidence="7">
    <location>
        <begin position="172"/>
        <end position="194"/>
    </location>
</feature>
<organism evidence="9 10">
    <name type="scientific">Knoellia locipacati</name>
    <dbReference type="NCBI Taxonomy" id="882824"/>
    <lineage>
        <taxon>Bacteria</taxon>
        <taxon>Bacillati</taxon>
        <taxon>Actinomycetota</taxon>
        <taxon>Actinomycetes</taxon>
        <taxon>Micrococcales</taxon>
        <taxon>Intrasporangiaceae</taxon>
        <taxon>Knoellia</taxon>
    </lineage>
</organism>
<name>A0A512T0G4_9MICO</name>
<dbReference type="GO" id="GO:0005886">
    <property type="term" value="C:plasma membrane"/>
    <property type="evidence" value="ECO:0007669"/>
    <property type="project" value="UniProtKB-SubCell"/>
</dbReference>
<keyword evidence="6 7" id="KW-0472">Membrane</keyword>
<dbReference type="InterPro" id="IPR032818">
    <property type="entry name" value="DedA-like"/>
</dbReference>
<evidence type="ECO:0000313" key="9">
    <source>
        <dbReference type="EMBL" id="GEQ13679.1"/>
    </source>
</evidence>
<sequence>MSDVLATLLDQPPWVILTIAALVVFGECAIFVGMVLPGETVAVLAGAAAAIGQTSLASVLVVVLAAAILGDNVGYAVGRFAGPRLHRRVTNPARRQRLAGAEARLRLRGGLAVFLGRWTPFVRSVMPSLAGISRMPYAKFLAWDLLGAGSWAVGSVLAGYAAGRSYEQVVDWFGTAGAVLLGALIIVGVGVWSWRRTASARA</sequence>